<evidence type="ECO:0000256" key="8">
    <source>
        <dbReference type="ARBA" id="ARBA00023098"/>
    </source>
</evidence>
<evidence type="ECO:0000256" key="2">
    <source>
        <dbReference type="ARBA" id="ARBA00009219"/>
    </source>
</evidence>
<protein>
    <recommendedName>
        <fullName evidence="15">Sterol-4-alpha-carboxylate 3-dehydrogenase ERG26, decarboxylating</fullName>
        <ecNumber evidence="13">1.1.1.170</ecNumber>
    </recommendedName>
    <alternativeName>
        <fullName evidence="18 19">C-3 Sterol dehydrogenase ERG26</fullName>
    </alternativeName>
    <alternativeName>
        <fullName evidence="16 17">C-4 decarboxylase ERG26</fullName>
    </alternativeName>
    <alternativeName>
        <fullName evidence="14">Sterol-4-alpha-carboxylate 3-dehydrogenase erg26, decarboxylating</fullName>
    </alternativeName>
</protein>
<evidence type="ECO:0000256" key="6">
    <source>
        <dbReference type="ARBA" id="ARBA00023002"/>
    </source>
</evidence>
<dbReference type="Gene3D" id="3.40.50.720">
    <property type="entry name" value="NAD(P)-binding Rossmann-like Domain"/>
    <property type="match status" value="1"/>
</dbReference>
<dbReference type="STRING" id="1173061.A0A0J9X420"/>
<dbReference type="Proteomes" id="UP000242525">
    <property type="component" value="Unassembled WGS sequence"/>
</dbReference>
<keyword evidence="9" id="KW-0472">Membrane</keyword>
<organism evidence="21 23">
    <name type="scientific">Geotrichum candidum</name>
    <name type="common">Oospora lactis</name>
    <name type="synonym">Dipodascus geotrichum</name>
    <dbReference type="NCBI Taxonomy" id="1173061"/>
    <lineage>
        <taxon>Eukaryota</taxon>
        <taxon>Fungi</taxon>
        <taxon>Dikarya</taxon>
        <taxon>Ascomycota</taxon>
        <taxon>Saccharomycotina</taxon>
        <taxon>Dipodascomycetes</taxon>
        <taxon>Dipodascales</taxon>
        <taxon>Dipodascaceae</taxon>
        <taxon>Geotrichum</taxon>
    </lineage>
</organism>
<evidence type="ECO:0000256" key="10">
    <source>
        <dbReference type="ARBA" id="ARBA00046995"/>
    </source>
</evidence>
<evidence type="ECO:0000256" key="3">
    <source>
        <dbReference type="ARBA" id="ARBA00022516"/>
    </source>
</evidence>
<proteinExistence type="inferred from homology"/>
<dbReference type="GO" id="GO:0005789">
    <property type="term" value="C:endoplasmic reticulum membrane"/>
    <property type="evidence" value="ECO:0007669"/>
    <property type="project" value="UniProtKB-SubCell"/>
</dbReference>
<reference evidence="22" key="2">
    <citation type="journal article" date="2020" name="Front. Microbiol.">
        <title>Phenotypic and Genetic Characterization of the Cheese Ripening Yeast Geotrichum candidum.</title>
        <authorList>
            <person name="Perkins V."/>
            <person name="Vignola S."/>
            <person name="Lessard M.H."/>
            <person name="Plante P.L."/>
            <person name="Corbeil J."/>
            <person name="Dugat-Bony E."/>
            <person name="Frenette M."/>
            <person name="Labrie S."/>
        </authorList>
    </citation>
    <scope>NUCLEOTIDE SEQUENCE</scope>
    <source>
        <strain evidence="22">LMA-70</strain>
    </source>
</reference>
<dbReference type="InterPro" id="IPR036291">
    <property type="entry name" value="NAD(P)-bd_dom_sf"/>
</dbReference>
<dbReference type="SUPFAM" id="SSF51735">
    <property type="entry name" value="NAD(P)-binding Rossmann-fold domains"/>
    <property type="match status" value="1"/>
</dbReference>
<dbReference type="Pfam" id="PF01073">
    <property type="entry name" value="3Beta_HSD"/>
    <property type="match status" value="1"/>
</dbReference>
<evidence type="ECO:0000256" key="16">
    <source>
        <dbReference type="ARBA" id="ARBA00081267"/>
    </source>
</evidence>
<evidence type="ECO:0000256" key="15">
    <source>
        <dbReference type="ARBA" id="ARBA00067985"/>
    </source>
</evidence>
<keyword evidence="5" id="KW-0752">Steroid biosynthesis</keyword>
<keyword evidence="3" id="KW-0444">Lipid biosynthesis</keyword>
<evidence type="ECO:0000256" key="4">
    <source>
        <dbReference type="ARBA" id="ARBA00022824"/>
    </source>
</evidence>
<keyword evidence="7" id="KW-0520">NAD</keyword>
<reference evidence="21 23" key="1">
    <citation type="submission" date="2014-03" db="EMBL/GenBank/DDBJ databases">
        <authorList>
            <person name="Casaregola S."/>
        </authorList>
    </citation>
    <scope>NUCLEOTIDE SEQUENCE [LARGE SCALE GENOMIC DNA]</scope>
    <source>
        <strain evidence="21 23">CLIB 918</strain>
    </source>
</reference>
<evidence type="ECO:0000256" key="18">
    <source>
        <dbReference type="ARBA" id="ARBA00081452"/>
    </source>
</evidence>
<dbReference type="GO" id="GO:0000252">
    <property type="term" value="F:3-beta-hydroxysteroid dehydrogenase [NAD(P)+]/C4-decarboxylase activity"/>
    <property type="evidence" value="ECO:0007669"/>
    <property type="project" value="UniProtKB-EC"/>
</dbReference>
<comment type="catalytic activity">
    <reaction evidence="11">
        <text>4beta-methylzymosterol-4alpha-carboxylate + NADP(+) = 3-dehydro-4-methylzymosterol + CO2 + NADPH</text>
        <dbReference type="Rhea" id="RHEA:33447"/>
        <dbReference type="ChEBI" id="CHEBI:16526"/>
        <dbReference type="ChEBI" id="CHEBI:50593"/>
        <dbReference type="ChEBI" id="CHEBI:57783"/>
        <dbReference type="ChEBI" id="CHEBI:58349"/>
        <dbReference type="ChEBI" id="CHEBI:64925"/>
        <dbReference type="EC" id="1.1.1.170"/>
    </reaction>
    <physiologicalReaction direction="left-to-right" evidence="11">
        <dbReference type="Rhea" id="RHEA:33448"/>
    </physiologicalReaction>
</comment>
<evidence type="ECO:0000313" key="21">
    <source>
        <dbReference type="EMBL" id="CDO51859.1"/>
    </source>
</evidence>
<comment type="subunit">
    <text evidence="10">Heterotetramer of ERG25, ERG26, ERG27 and ERG28. ERG28 acts as a scaffold to tether ERG27 and other 4,4-demethylation-related enzymes, forming a demethylation enzyme complex, in the endoplasmic reticulum.</text>
</comment>
<comment type="caution">
    <text evidence="21">The sequence shown here is derived from an EMBL/GenBank/DDBJ whole genome shotgun (WGS) entry which is preliminary data.</text>
</comment>
<dbReference type="EC" id="1.1.1.170" evidence="13"/>
<evidence type="ECO:0000256" key="17">
    <source>
        <dbReference type="ARBA" id="ARBA00081397"/>
    </source>
</evidence>
<evidence type="ECO:0000256" key="7">
    <source>
        <dbReference type="ARBA" id="ARBA00023027"/>
    </source>
</evidence>
<comment type="pathway">
    <text evidence="12">Steroid biosynthesis; zymosterol biosynthesis; zymosterol from lanosterol: step 4/6.</text>
</comment>
<name>A0A0J9X420_GEOCN</name>
<evidence type="ECO:0000313" key="23">
    <source>
        <dbReference type="Proteomes" id="UP000242525"/>
    </source>
</evidence>
<reference evidence="22" key="3">
    <citation type="submission" date="2020-01" db="EMBL/GenBank/DDBJ databases">
        <authorList>
            <person name="Perkins V."/>
            <person name="Lessard M.-H."/>
            <person name="Dugat-Bony E."/>
            <person name="Frenette M."/>
            <person name="Labrie S."/>
        </authorList>
    </citation>
    <scope>NUCLEOTIDE SEQUENCE</scope>
    <source>
        <strain evidence="22">LMA-70</strain>
    </source>
</reference>
<sequence>MSITPKNVLEIPELKSVLLIGGCGFLGLHLIEQFWNVSPRPDIHVFDIRGLPTISPTFYSFDPSKITVHVGDITSEEDINKALAIAKPQVIVHSVSPVHGLGKEIYHKVNVEGTLNIIKQAKRDENVRALVYTSSAGVVFNGEDLKNADEEYPIPKVAMDAYNETKAIAEAHVLKAASEEDGKLRTVALRPAGIFGPGDRQMIPNIRAIAFRGQHKFQLGTNLNLFDFTYVGNVAYSHALATQKLFQEDSWKDINGQAFFITNDSPIYFWSMARAVWKADGFVDDPKFVISRDFGIAIGYISEFVSKLTGKEPGLTPFRVRTTCADKYYNITKAKNLLQYAPPTDLEQGINLTLKWLDEIEAEKAQKKDK</sequence>
<evidence type="ECO:0000256" key="11">
    <source>
        <dbReference type="ARBA" id="ARBA00052679"/>
    </source>
</evidence>
<dbReference type="EMBL" id="CCBN010000002">
    <property type="protein sequence ID" value="CDO51859.1"/>
    <property type="molecule type" value="Genomic_DNA"/>
</dbReference>
<evidence type="ECO:0000259" key="20">
    <source>
        <dbReference type="Pfam" id="PF01073"/>
    </source>
</evidence>
<evidence type="ECO:0000256" key="19">
    <source>
        <dbReference type="ARBA" id="ARBA00082106"/>
    </source>
</evidence>
<keyword evidence="23" id="KW-1185">Reference proteome</keyword>
<comment type="similarity">
    <text evidence="2">Belongs to the 3-beta-HSD family.</text>
</comment>
<evidence type="ECO:0000256" key="12">
    <source>
        <dbReference type="ARBA" id="ARBA00060653"/>
    </source>
</evidence>
<keyword evidence="4" id="KW-0256">Endoplasmic reticulum</keyword>
<dbReference type="OrthoDB" id="10058185at2759"/>
<dbReference type="FunFam" id="3.40.50.720:FF:000346">
    <property type="entry name" value="C-3 sterol dehydrogenase/C-4 decarboxylase"/>
    <property type="match status" value="1"/>
</dbReference>
<dbReference type="PANTHER" id="PTHR43245:SF51">
    <property type="entry name" value="SHORT CHAIN DEHYDROGENASE_REDUCTASE FAMILY 42E, MEMBER 2"/>
    <property type="match status" value="1"/>
</dbReference>
<evidence type="ECO:0000256" key="5">
    <source>
        <dbReference type="ARBA" id="ARBA00022955"/>
    </source>
</evidence>
<comment type="subcellular location">
    <subcellularLocation>
        <location evidence="1">Endoplasmic reticulum membrane</location>
        <topology evidence="1">Peripheral membrane protein</topology>
    </subcellularLocation>
</comment>
<evidence type="ECO:0000313" key="22">
    <source>
        <dbReference type="EMBL" id="KAF5099272.1"/>
    </source>
</evidence>
<evidence type="ECO:0000256" key="13">
    <source>
        <dbReference type="ARBA" id="ARBA00066634"/>
    </source>
</evidence>
<accession>A0A0J9X420</accession>
<dbReference type="AlphaFoldDB" id="A0A0J9X420"/>
<feature type="domain" description="3-beta hydroxysteroid dehydrogenase/isomerase" evidence="20">
    <location>
        <begin position="19"/>
        <end position="285"/>
    </location>
</feature>
<keyword evidence="8" id="KW-0443">Lipid metabolism</keyword>
<dbReference type="GO" id="GO:0006696">
    <property type="term" value="P:ergosterol biosynthetic process"/>
    <property type="evidence" value="ECO:0007669"/>
    <property type="project" value="UniProtKB-ARBA"/>
</dbReference>
<evidence type="ECO:0000256" key="1">
    <source>
        <dbReference type="ARBA" id="ARBA00004406"/>
    </source>
</evidence>
<evidence type="ECO:0000256" key="9">
    <source>
        <dbReference type="ARBA" id="ARBA00023136"/>
    </source>
</evidence>
<dbReference type="Proteomes" id="UP000750522">
    <property type="component" value="Unassembled WGS sequence"/>
</dbReference>
<dbReference type="InterPro" id="IPR050177">
    <property type="entry name" value="Lipid_A_modif_metabolic_enz"/>
</dbReference>
<dbReference type="InterPro" id="IPR002225">
    <property type="entry name" value="3Beta_OHSteriod_DH/Estase"/>
</dbReference>
<gene>
    <name evidence="21" type="ORF">BN980_GECA02s02089g</name>
    <name evidence="22" type="ORF">DV451_003046</name>
</gene>
<dbReference type="EMBL" id="QQZK01000061">
    <property type="protein sequence ID" value="KAF5099272.1"/>
    <property type="molecule type" value="Genomic_DNA"/>
</dbReference>
<evidence type="ECO:0000256" key="14">
    <source>
        <dbReference type="ARBA" id="ARBA00067470"/>
    </source>
</evidence>
<keyword evidence="6" id="KW-0560">Oxidoreductase</keyword>
<dbReference type="PANTHER" id="PTHR43245">
    <property type="entry name" value="BIFUNCTIONAL POLYMYXIN RESISTANCE PROTEIN ARNA"/>
    <property type="match status" value="1"/>
</dbReference>